<dbReference type="Proteomes" id="UP000425960">
    <property type="component" value="Chromosome"/>
</dbReference>
<dbReference type="GO" id="GO:0042619">
    <property type="term" value="P:poly-hydroxybutyrate biosynthetic process"/>
    <property type="evidence" value="ECO:0007669"/>
    <property type="project" value="UniProtKB-KW"/>
</dbReference>
<comment type="pathway">
    <text evidence="1">Biopolymer metabolism; poly-(R)-3-hydroxybutanoate biosynthesis.</text>
</comment>
<evidence type="ECO:0000313" key="4">
    <source>
        <dbReference type="EMBL" id="BBO80410.1"/>
    </source>
</evidence>
<evidence type="ECO:0000256" key="2">
    <source>
        <dbReference type="ARBA" id="ARBA00019066"/>
    </source>
</evidence>
<gene>
    <name evidence="4" type="ORF">DSCO28_09760</name>
</gene>
<dbReference type="Pfam" id="PF09712">
    <property type="entry name" value="PHA_synth_III_E"/>
    <property type="match status" value="1"/>
</dbReference>
<dbReference type="InterPro" id="IPR010123">
    <property type="entry name" value="PHA_synth_III_E"/>
</dbReference>
<evidence type="ECO:0000256" key="3">
    <source>
        <dbReference type="ARBA" id="ARBA00022752"/>
    </source>
</evidence>
<protein>
    <recommendedName>
        <fullName evidence="2">Poly(3-hydroxyalkanoate) polymerase subunit PhaE</fullName>
    </recommendedName>
</protein>
<evidence type="ECO:0000256" key="1">
    <source>
        <dbReference type="ARBA" id="ARBA00004683"/>
    </source>
</evidence>
<dbReference type="UniPathway" id="UPA00917"/>
<sequence>MNDNTEGAFDITSALDTWMKSYNDLWGSMANQWETILGQSPAEKKGHVNISTMQSGMAALLKNWQSITTAMSTPESADALFKGSSAFPEVLLKLAQTSVGSFAEMQQNIFQRLGRIGDSVKAYEFQDIDENIFRMWTDIYEKEFRQFLQVPQLGLLRGYQEKICQTIDKFNLFQANLSEFLRMLGLPFNHSLQVMQEKMSKMAEEGKLSEDIQAHYRMWIKVLEGHFMTLFQTPEYVEVLARTINSLADFSAAKDAVFEDMLMAFPVAKKTEVDEMGRELYELKKRLRRLEQQSDR</sequence>
<keyword evidence="3" id="KW-0583">PHB biosynthesis</keyword>
<accession>A0A5K7ZNX0</accession>
<reference evidence="4 5" key="1">
    <citation type="submission" date="2019-11" db="EMBL/GenBank/DDBJ databases">
        <title>Comparative genomics of hydrocarbon-degrading Desulfosarcina strains.</title>
        <authorList>
            <person name="Watanabe M."/>
            <person name="Kojima H."/>
            <person name="Fukui M."/>
        </authorList>
    </citation>
    <scope>NUCLEOTIDE SEQUENCE [LARGE SCALE GENOMIC DNA]</scope>
    <source>
        <strain evidence="4 5">28bB2T</strain>
    </source>
</reference>
<dbReference type="KEGG" id="dov:DSCO28_09760"/>
<dbReference type="RefSeq" id="WP_155321377.1">
    <property type="nucleotide sequence ID" value="NZ_AP021876.1"/>
</dbReference>
<name>A0A5K7ZNX0_9BACT</name>
<dbReference type="EMBL" id="AP021876">
    <property type="protein sequence ID" value="BBO80410.1"/>
    <property type="molecule type" value="Genomic_DNA"/>
</dbReference>
<evidence type="ECO:0000313" key="5">
    <source>
        <dbReference type="Proteomes" id="UP000425960"/>
    </source>
</evidence>
<organism evidence="4 5">
    <name type="scientific">Desulfosarcina ovata subsp. sediminis</name>
    <dbReference type="NCBI Taxonomy" id="885957"/>
    <lineage>
        <taxon>Bacteria</taxon>
        <taxon>Pseudomonadati</taxon>
        <taxon>Thermodesulfobacteriota</taxon>
        <taxon>Desulfobacteria</taxon>
        <taxon>Desulfobacterales</taxon>
        <taxon>Desulfosarcinaceae</taxon>
        <taxon>Desulfosarcina</taxon>
    </lineage>
</organism>
<dbReference type="AlphaFoldDB" id="A0A5K7ZNX0"/>
<proteinExistence type="predicted"/>